<sequence length="530" mass="61738">MNIIQRGPCQPTEIDTNFPKSNGRRFLSKFYWNEPINGERFCRDWLSYSILLDRVFCIYCMFFGKNSQKAWTYDGFHAWQRPKDISIHEKTTPHINATVTVKMKLLSMPVLPVLTAKRKIQVEFNREIVHQLIEVTLYLSRHSLAFRGHREGFNENIRGNFNDLVILLSKWSPSLAIYLERLQSNGRSETNFLSWERQNQLIDSVSTIINKSIKKEIIDAKYFSVSIDTTFDSSKREQLAFVVRYVSFSNKIPEIQERLIALKESSLTTGQRLFEIFKDVCNERELNWKLHLIGQSYDGASNMRGEYEGLQALVLQQNPSAIYIWCYSHRLNLIVIQMASTSSNAVDTFGNLESLYSFISSSKKRIAFFEKSQKKHYPNQNVRRLKRVETTRWMSYSSALNNVLLTYNAVIETLEYIVSEESRVDFKVGAKASGLIDFLLSHRFILTALCFKKIFNLIDPLTRMLQAIDIDLLSAINNIQNVHTSLKQIRCDDIFEEIFKESNSFMSDRANEFEFTHLAITRSRTKKKNV</sequence>
<feature type="domain" description="DUF4371" evidence="1">
    <location>
        <begin position="130"/>
        <end position="309"/>
    </location>
</feature>
<evidence type="ECO:0000313" key="3">
    <source>
        <dbReference type="Proteomes" id="UP000007819"/>
    </source>
</evidence>
<dbReference type="SUPFAM" id="SSF53098">
    <property type="entry name" value="Ribonuclease H-like"/>
    <property type="match status" value="1"/>
</dbReference>
<dbReference type="AlphaFoldDB" id="A0A8R2NPF4"/>
<reference evidence="3" key="1">
    <citation type="submission" date="2010-06" db="EMBL/GenBank/DDBJ databases">
        <authorList>
            <person name="Jiang H."/>
            <person name="Abraham K."/>
            <person name="Ali S."/>
            <person name="Alsbrooks S.L."/>
            <person name="Anim B.N."/>
            <person name="Anosike U.S."/>
            <person name="Attaway T."/>
            <person name="Bandaranaike D.P."/>
            <person name="Battles P.K."/>
            <person name="Bell S.N."/>
            <person name="Bell A.V."/>
            <person name="Beltran B."/>
            <person name="Bickham C."/>
            <person name="Bustamante Y."/>
            <person name="Caleb T."/>
            <person name="Canada A."/>
            <person name="Cardenas V."/>
            <person name="Carter K."/>
            <person name="Chacko J."/>
            <person name="Chandrabose M.N."/>
            <person name="Chavez D."/>
            <person name="Chavez A."/>
            <person name="Chen L."/>
            <person name="Chu H.-S."/>
            <person name="Claassen K.J."/>
            <person name="Cockrell R."/>
            <person name="Collins M."/>
            <person name="Cooper J.A."/>
            <person name="Cree A."/>
            <person name="Curry S.M."/>
            <person name="Da Y."/>
            <person name="Dao M.D."/>
            <person name="Das B."/>
            <person name="Davila M.-L."/>
            <person name="Davy-Carroll L."/>
            <person name="Denson S."/>
            <person name="Dinh H."/>
            <person name="Ebong V.E."/>
            <person name="Edwards J.R."/>
            <person name="Egan A."/>
            <person name="El-Daye J."/>
            <person name="Escobedo L."/>
            <person name="Fernandez S."/>
            <person name="Fernando P.R."/>
            <person name="Flagg N."/>
            <person name="Forbes L.D."/>
            <person name="Fowler R.G."/>
            <person name="Fu Q."/>
            <person name="Gabisi R.A."/>
            <person name="Ganer J."/>
            <person name="Garbino Pronczuk A."/>
            <person name="Garcia R.M."/>
            <person name="Garner T."/>
            <person name="Garrett T.E."/>
            <person name="Gonzalez D.A."/>
            <person name="Hamid H."/>
            <person name="Hawkins E.S."/>
            <person name="Hirani K."/>
            <person name="Hogues M.E."/>
            <person name="Hollins B."/>
            <person name="Hsiao C.-H."/>
            <person name="Jabil R."/>
            <person name="James M.L."/>
            <person name="Jhangiani S.N."/>
            <person name="Johnson B."/>
            <person name="Johnson Q."/>
            <person name="Joshi V."/>
            <person name="Kalu J.B."/>
            <person name="Kam C."/>
            <person name="Kashfia A."/>
            <person name="Keebler J."/>
            <person name="Kisamo H."/>
            <person name="Kovar C.L."/>
            <person name="Lago L.A."/>
            <person name="Lai C.-Y."/>
            <person name="Laidlaw J."/>
            <person name="Lara F."/>
            <person name="Le T.-K."/>
            <person name="Lee S.L."/>
            <person name="Legall F.H."/>
            <person name="Lemon S.J."/>
            <person name="Lewis L.R."/>
            <person name="Li B."/>
            <person name="Liu Y."/>
            <person name="Liu Y.-S."/>
            <person name="Lopez J."/>
            <person name="Lozado R.J."/>
            <person name="Lu J."/>
            <person name="Madu R.C."/>
            <person name="Maheshwari M."/>
            <person name="Maheshwari R."/>
            <person name="Malloy K."/>
            <person name="Martinez E."/>
            <person name="Mathew T."/>
            <person name="Mercado I.C."/>
            <person name="Mercado C."/>
            <person name="Meyer B."/>
            <person name="Montgomery K."/>
            <person name="Morgan M.B."/>
            <person name="Munidasa M."/>
            <person name="Nazareth L.V."/>
            <person name="Nelson J."/>
            <person name="Ng B.M."/>
            <person name="Nguyen N.B."/>
            <person name="Nguyen P.Q."/>
            <person name="Nguyen T."/>
            <person name="Obregon M."/>
            <person name="Okwuonu G.O."/>
            <person name="Onwere C.G."/>
            <person name="Orozco G."/>
            <person name="Parra A."/>
            <person name="Patel S."/>
            <person name="Patil S."/>
            <person name="Perez A."/>
            <person name="Perez Y."/>
            <person name="Pham C."/>
            <person name="Primus E.L."/>
            <person name="Pu L.-L."/>
            <person name="Puazo M."/>
            <person name="Qin X."/>
            <person name="Quiroz J.B."/>
            <person name="Reese J."/>
            <person name="Richards S."/>
            <person name="Rives C.M."/>
            <person name="Robberts R."/>
            <person name="Ruiz S.J."/>
            <person name="Ruiz M.J."/>
            <person name="Santibanez J."/>
            <person name="Schneider B.W."/>
            <person name="Sisson I."/>
            <person name="Smith M."/>
            <person name="Sodergren E."/>
            <person name="Song X.-Z."/>
            <person name="Song B.B."/>
            <person name="Summersgill H."/>
            <person name="Thelus R."/>
            <person name="Thornton R.D."/>
            <person name="Trejos Z.Y."/>
            <person name="Usmani K."/>
            <person name="Vattathil S."/>
            <person name="Villasana D."/>
            <person name="Walker D.L."/>
            <person name="Wang S."/>
            <person name="Wang K."/>
            <person name="White C.S."/>
            <person name="Williams A.C."/>
            <person name="Williamson J."/>
            <person name="Wilson K."/>
            <person name="Woghiren I.O."/>
            <person name="Woodworth J.R."/>
            <person name="Worley K.C."/>
            <person name="Wright R.A."/>
            <person name="Wu W."/>
            <person name="Young L."/>
            <person name="Zhang L."/>
            <person name="Zhang J."/>
            <person name="Zhu Y."/>
            <person name="Muzny D.M."/>
            <person name="Weinstock G."/>
            <person name="Gibbs R.A."/>
        </authorList>
    </citation>
    <scope>NUCLEOTIDE SEQUENCE [LARGE SCALE GENOMIC DNA]</scope>
    <source>
        <strain evidence="3">LSR1</strain>
    </source>
</reference>
<organism evidence="2 3">
    <name type="scientific">Acyrthosiphon pisum</name>
    <name type="common">Pea aphid</name>
    <dbReference type="NCBI Taxonomy" id="7029"/>
    <lineage>
        <taxon>Eukaryota</taxon>
        <taxon>Metazoa</taxon>
        <taxon>Ecdysozoa</taxon>
        <taxon>Arthropoda</taxon>
        <taxon>Hexapoda</taxon>
        <taxon>Insecta</taxon>
        <taxon>Pterygota</taxon>
        <taxon>Neoptera</taxon>
        <taxon>Paraneoptera</taxon>
        <taxon>Hemiptera</taxon>
        <taxon>Sternorrhyncha</taxon>
        <taxon>Aphidomorpha</taxon>
        <taxon>Aphidoidea</taxon>
        <taxon>Aphididae</taxon>
        <taxon>Macrosiphini</taxon>
        <taxon>Acyrthosiphon</taxon>
    </lineage>
</organism>
<dbReference type="PANTHER" id="PTHR45749">
    <property type="match status" value="1"/>
</dbReference>
<name>A0A8R2NPF4_ACYPI</name>
<accession>A0A8R2NPF4</accession>
<evidence type="ECO:0000259" key="1">
    <source>
        <dbReference type="Pfam" id="PF14291"/>
    </source>
</evidence>
<reference evidence="2" key="2">
    <citation type="submission" date="2022-06" db="UniProtKB">
        <authorList>
            <consortium name="EnsemblMetazoa"/>
        </authorList>
    </citation>
    <scope>IDENTIFICATION</scope>
</reference>
<keyword evidence="3" id="KW-1185">Reference proteome</keyword>
<dbReference type="EnsemblMetazoa" id="XM_029487401.1">
    <property type="protein sequence ID" value="XP_029343261.1"/>
    <property type="gene ID" value="LOC107883000"/>
</dbReference>
<dbReference type="InterPro" id="IPR025398">
    <property type="entry name" value="DUF4371"/>
</dbReference>
<dbReference type="Proteomes" id="UP000007819">
    <property type="component" value="Chromosome A1"/>
</dbReference>
<evidence type="ECO:0000313" key="2">
    <source>
        <dbReference type="EnsemblMetazoa" id="XP_029343261.1"/>
    </source>
</evidence>
<dbReference type="InterPro" id="IPR012337">
    <property type="entry name" value="RNaseH-like_sf"/>
</dbReference>
<proteinExistence type="predicted"/>
<dbReference type="PANTHER" id="PTHR45749:SF37">
    <property type="entry name" value="OS05G0311600 PROTEIN"/>
    <property type="match status" value="1"/>
</dbReference>
<dbReference type="GeneID" id="107883000"/>
<dbReference type="KEGG" id="api:107883000"/>
<protein>
    <recommendedName>
        <fullName evidence="1">DUF4371 domain-containing protein</fullName>
    </recommendedName>
</protein>
<dbReference type="RefSeq" id="XP_029343261.1">
    <property type="nucleotide sequence ID" value="XM_029487401.1"/>
</dbReference>
<dbReference type="Pfam" id="PF14291">
    <property type="entry name" value="DUF4371"/>
    <property type="match status" value="1"/>
</dbReference>
<dbReference type="OrthoDB" id="6618916at2759"/>